<organism evidence="2 3">
    <name type="scientific">Petrolisthes cinctipes</name>
    <name type="common">Flat porcelain crab</name>
    <dbReference type="NCBI Taxonomy" id="88211"/>
    <lineage>
        <taxon>Eukaryota</taxon>
        <taxon>Metazoa</taxon>
        <taxon>Ecdysozoa</taxon>
        <taxon>Arthropoda</taxon>
        <taxon>Crustacea</taxon>
        <taxon>Multicrustacea</taxon>
        <taxon>Malacostraca</taxon>
        <taxon>Eumalacostraca</taxon>
        <taxon>Eucarida</taxon>
        <taxon>Decapoda</taxon>
        <taxon>Pleocyemata</taxon>
        <taxon>Anomura</taxon>
        <taxon>Galatheoidea</taxon>
        <taxon>Porcellanidae</taxon>
        <taxon>Petrolisthes</taxon>
    </lineage>
</organism>
<evidence type="ECO:0000313" key="3">
    <source>
        <dbReference type="Proteomes" id="UP001286313"/>
    </source>
</evidence>
<comment type="caution">
    <text evidence="2">The sequence shown here is derived from an EMBL/GenBank/DDBJ whole genome shotgun (WGS) entry which is preliminary data.</text>
</comment>
<evidence type="ECO:0000313" key="2">
    <source>
        <dbReference type="EMBL" id="KAK3878087.1"/>
    </source>
</evidence>
<dbReference type="Proteomes" id="UP001286313">
    <property type="component" value="Unassembled WGS sequence"/>
</dbReference>
<keyword evidence="3" id="KW-1185">Reference proteome</keyword>
<protein>
    <submittedName>
        <fullName evidence="2">Uncharacterized protein</fullName>
    </submittedName>
</protein>
<name>A0AAE1FRV0_PETCI</name>
<feature type="region of interest" description="Disordered" evidence="1">
    <location>
        <begin position="132"/>
        <end position="152"/>
    </location>
</feature>
<reference evidence="2" key="1">
    <citation type="submission" date="2023-10" db="EMBL/GenBank/DDBJ databases">
        <title>Genome assemblies of two species of porcelain crab, Petrolisthes cinctipes and Petrolisthes manimaculis (Anomura: Porcellanidae).</title>
        <authorList>
            <person name="Angst P."/>
        </authorList>
    </citation>
    <scope>NUCLEOTIDE SEQUENCE</scope>
    <source>
        <strain evidence="2">PB745_01</strain>
        <tissue evidence="2">Gill</tissue>
    </source>
</reference>
<gene>
    <name evidence="2" type="ORF">Pcinc_017244</name>
</gene>
<dbReference type="EMBL" id="JAWQEG010001590">
    <property type="protein sequence ID" value="KAK3878087.1"/>
    <property type="molecule type" value="Genomic_DNA"/>
</dbReference>
<sequence>MGFDKGRVKSWSEVQSCLRGGCRIEASHAWGSRVGVVRVSRHAVTVNWAERKRRRAGETKGEKVGEGDNEVERLAEGALGAWLGGAGRGVVMRMVKYVSCGGDVGAHHTVARPKSAFLNLLCSASLKWHPHFSRGGQTDKEVQPAGQTGSLI</sequence>
<accession>A0AAE1FRV0</accession>
<evidence type="ECO:0000256" key="1">
    <source>
        <dbReference type="SAM" id="MobiDB-lite"/>
    </source>
</evidence>
<dbReference type="AlphaFoldDB" id="A0AAE1FRV0"/>
<proteinExistence type="predicted"/>